<accession>A0AAV4XK49</accession>
<name>A0AAV4XK49_CAEEX</name>
<protein>
    <submittedName>
        <fullName evidence="1">Uncharacterized protein</fullName>
    </submittedName>
</protein>
<gene>
    <name evidence="1" type="ORF">CEXT_158841</name>
</gene>
<proteinExistence type="predicted"/>
<keyword evidence="2" id="KW-1185">Reference proteome</keyword>
<reference evidence="1 2" key="1">
    <citation type="submission" date="2021-06" db="EMBL/GenBank/DDBJ databases">
        <title>Caerostris extrusa draft genome.</title>
        <authorList>
            <person name="Kono N."/>
            <person name="Arakawa K."/>
        </authorList>
    </citation>
    <scope>NUCLEOTIDE SEQUENCE [LARGE SCALE GENOMIC DNA]</scope>
</reference>
<dbReference type="AlphaFoldDB" id="A0AAV4XK49"/>
<evidence type="ECO:0000313" key="1">
    <source>
        <dbReference type="EMBL" id="GIY95472.1"/>
    </source>
</evidence>
<dbReference type="Proteomes" id="UP001054945">
    <property type="component" value="Unassembled WGS sequence"/>
</dbReference>
<organism evidence="1 2">
    <name type="scientific">Caerostris extrusa</name>
    <name type="common">Bark spider</name>
    <name type="synonym">Caerostris bankana</name>
    <dbReference type="NCBI Taxonomy" id="172846"/>
    <lineage>
        <taxon>Eukaryota</taxon>
        <taxon>Metazoa</taxon>
        <taxon>Ecdysozoa</taxon>
        <taxon>Arthropoda</taxon>
        <taxon>Chelicerata</taxon>
        <taxon>Arachnida</taxon>
        <taxon>Araneae</taxon>
        <taxon>Araneomorphae</taxon>
        <taxon>Entelegynae</taxon>
        <taxon>Araneoidea</taxon>
        <taxon>Araneidae</taxon>
        <taxon>Caerostris</taxon>
    </lineage>
</organism>
<dbReference type="EMBL" id="BPLR01000527">
    <property type="protein sequence ID" value="GIY95472.1"/>
    <property type="molecule type" value="Genomic_DNA"/>
</dbReference>
<comment type="caution">
    <text evidence="1">The sequence shown here is derived from an EMBL/GenBank/DDBJ whole genome shotgun (WGS) entry which is preliminary data.</text>
</comment>
<evidence type="ECO:0000313" key="2">
    <source>
        <dbReference type="Proteomes" id="UP001054945"/>
    </source>
</evidence>
<sequence length="98" mass="10871">MILSVSLIKVQLELKEADNELPIPETGINDIYSKISLEPPCSGEVTETIKIINIHSKKNRNLFENGSKQTTSVLDLFSSLSRQSIRRNVIIISSSTGE</sequence>